<dbReference type="InterPro" id="IPR000887">
    <property type="entry name" value="Aldlse_KDPG_KHG"/>
</dbReference>
<dbReference type="RefSeq" id="WP_380668683.1">
    <property type="nucleotide sequence ID" value="NZ_JBHTCJ010000006.1"/>
</dbReference>
<evidence type="ECO:0000256" key="5">
    <source>
        <dbReference type="ARBA" id="ARBA00023277"/>
    </source>
</evidence>
<evidence type="ECO:0000256" key="1">
    <source>
        <dbReference type="ARBA" id="ARBA00004761"/>
    </source>
</evidence>
<evidence type="ECO:0000256" key="2">
    <source>
        <dbReference type="ARBA" id="ARBA00006906"/>
    </source>
</evidence>
<dbReference type="Proteomes" id="UP001596504">
    <property type="component" value="Unassembled WGS sequence"/>
</dbReference>
<name>A0ABW2LN95_9PSEU</name>
<dbReference type="PANTHER" id="PTHR30246">
    <property type="entry name" value="2-KETO-3-DEOXY-6-PHOSPHOGLUCONATE ALDOLASE"/>
    <property type="match status" value="1"/>
</dbReference>
<gene>
    <name evidence="6" type="ORF">ACFQRI_14595</name>
</gene>
<keyword evidence="5" id="KW-0119">Carbohydrate metabolism</keyword>
<dbReference type="NCBIfam" id="TIGR01182">
    <property type="entry name" value="eda"/>
    <property type="match status" value="1"/>
</dbReference>
<dbReference type="Gene3D" id="3.20.20.70">
    <property type="entry name" value="Aldolase class I"/>
    <property type="match status" value="1"/>
</dbReference>
<evidence type="ECO:0000313" key="6">
    <source>
        <dbReference type="EMBL" id="MFC7342630.1"/>
    </source>
</evidence>
<dbReference type="SUPFAM" id="SSF51569">
    <property type="entry name" value="Aldolase"/>
    <property type="match status" value="1"/>
</dbReference>
<evidence type="ECO:0000313" key="7">
    <source>
        <dbReference type="Proteomes" id="UP001596504"/>
    </source>
</evidence>
<comment type="pathway">
    <text evidence="1">Carbohydrate acid metabolism.</text>
</comment>
<keyword evidence="7" id="KW-1185">Reference proteome</keyword>
<protein>
    <submittedName>
        <fullName evidence="6">Bifunctional 4-hydroxy-2-oxoglutarate aldolase/2-dehydro-3-deoxy-phosphogluconate aldolase</fullName>
    </submittedName>
</protein>
<organism evidence="6 7">
    <name type="scientific">Saccharopolyspora griseoalba</name>
    <dbReference type="NCBI Taxonomy" id="1431848"/>
    <lineage>
        <taxon>Bacteria</taxon>
        <taxon>Bacillati</taxon>
        <taxon>Actinomycetota</taxon>
        <taxon>Actinomycetes</taxon>
        <taxon>Pseudonocardiales</taxon>
        <taxon>Pseudonocardiaceae</taxon>
        <taxon>Saccharopolyspora</taxon>
    </lineage>
</organism>
<dbReference type="Pfam" id="PF01081">
    <property type="entry name" value="Aldolase"/>
    <property type="match status" value="1"/>
</dbReference>
<comment type="subunit">
    <text evidence="3">Homotrimer.</text>
</comment>
<keyword evidence="4" id="KW-0456">Lyase</keyword>
<reference evidence="7" key="1">
    <citation type="journal article" date="2019" name="Int. J. Syst. Evol. Microbiol.">
        <title>The Global Catalogue of Microorganisms (GCM) 10K type strain sequencing project: providing services to taxonomists for standard genome sequencing and annotation.</title>
        <authorList>
            <consortium name="The Broad Institute Genomics Platform"/>
            <consortium name="The Broad Institute Genome Sequencing Center for Infectious Disease"/>
            <person name="Wu L."/>
            <person name="Ma J."/>
        </authorList>
    </citation>
    <scope>NUCLEOTIDE SEQUENCE [LARGE SCALE GENOMIC DNA]</scope>
    <source>
        <strain evidence="7">WLHS5</strain>
    </source>
</reference>
<dbReference type="EMBL" id="JBHTCJ010000006">
    <property type="protein sequence ID" value="MFC7342630.1"/>
    <property type="molecule type" value="Genomic_DNA"/>
</dbReference>
<evidence type="ECO:0000256" key="3">
    <source>
        <dbReference type="ARBA" id="ARBA00011233"/>
    </source>
</evidence>
<evidence type="ECO:0000256" key="4">
    <source>
        <dbReference type="ARBA" id="ARBA00023239"/>
    </source>
</evidence>
<accession>A0ABW2LN95</accession>
<proteinExistence type="inferred from homology"/>
<dbReference type="CDD" id="cd00452">
    <property type="entry name" value="KDPG_aldolase"/>
    <property type="match status" value="1"/>
</dbReference>
<sequence length="214" mass="21825">MSSKKIPLGEGLRSTRVIAILRGRSGEHLDATVDALVEAGVRCLEITMNTPGALEAVRAAGERHGSAVELGVGTVRTPEQVDRAAAAGARFVVTPGTDEEVADRVAARGLAYFPGAFTATEVANAAKLGASAVKIFPASLGGPGYVRELRAPLDDIPMLPTGGVSPDTARAYLDAGACGVGVGGPLLCDALEGGDLAELGRRARALLTETRPEA</sequence>
<dbReference type="PANTHER" id="PTHR30246:SF1">
    <property type="entry name" value="2-DEHYDRO-3-DEOXY-6-PHOSPHOGALACTONATE ALDOLASE-RELATED"/>
    <property type="match status" value="1"/>
</dbReference>
<comment type="caution">
    <text evidence="6">The sequence shown here is derived from an EMBL/GenBank/DDBJ whole genome shotgun (WGS) entry which is preliminary data.</text>
</comment>
<comment type="similarity">
    <text evidence="2">Belongs to the KHG/KDPG aldolase family.</text>
</comment>
<dbReference type="InterPro" id="IPR013785">
    <property type="entry name" value="Aldolase_TIM"/>
</dbReference>